<gene>
    <name evidence="1" type="ORF">SH1V18_10960</name>
</gene>
<dbReference type="AlphaFoldDB" id="A0A9W5Y9X5"/>
<dbReference type="Proteomes" id="UP001144256">
    <property type="component" value="Unassembled WGS sequence"/>
</dbReference>
<dbReference type="EMBL" id="BRLB01000001">
    <property type="protein sequence ID" value="GKX28616.1"/>
    <property type="molecule type" value="Genomic_DNA"/>
</dbReference>
<comment type="caution">
    <text evidence="1">The sequence shown here is derived from an EMBL/GenBank/DDBJ whole genome shotgun (WGS) entry which is preliminary data.</text>
</comment>
<protein>
    <submittedName>
        <fullName evidence="1">Uncharacterized protein</fullName>
    </submittedName>
</protein>
<evidence type="ECO:0000313" key="2">
    <source>
        <dbReference type="Proteomes" id="UP001144256"/>
    </source>
</evidence>
<reference evidence="1" key="1">
    <citation type="submission" date="2022-06" db="EMBL/GenBank/DDBJ databases">
        <title>Vallitalea longa sp. nov., an anaerobic bacterium isolated from marine sediment.</title>
        <authorList>
            <person name="Hirano S."/>
            <person name="Terahara T."/>
            <person name="Mori K."/>
            <person name="Hamada M."/>
            <person name="Matsumoto R."/>
            <person name="Kobayashi T."/>
        </authorList>
    </citation>
    <scope>NUCLEOTIDE SEQUENCE</scope>
    <source>
        <strain evidence="1">SH18-1</strain>
    </source>
</reference>
<proteinExistence type="predicted"/>
<dbReference type="RefSeq" id="WP_281813092.1">
    <property type="nucleotide sequence ID" value="NZ_BRLB01000001.1"/>
</dbReference>
<evidence type="ECO:0000313" key="1">
    <source>
        <dbReference type="EMBL" id="GKX28616.1"/>
    </source>
</evidence>
<accession>A0A9W5Y9X5</accession>
<sequence length="157" mass="18249">MQISAQLQYMSILADRINDIKRKINLIIFTYESIHNNLDNEILGRDDISSLIREVDNNLNILAERTGNYSDVLSYACEEYSKSEEEIVRLYHLECGDYLNKLSSSYSIIKVQKIIDFNMIKNIKPCLLPKKEQITMSKVTKGVIEDGKNIIIRTWKK</sequence>
<keyword evidence="2" id="KW-1185">Reference proteome</keyword>
<name>A0A9W5Y9X5_9FIRM</name>
<organism evidence="1 2">
    <name type="scientific">Vallitalea longa</name>
    <dbReference type="NCBI Taxonomy" id="2936439"/>
    <lineage>
        <taxon>Bacteria</taxon>
        <taxon>Bacillati</taxon>
        <taxon>Bacillota</taxon>
        <taxon>Clostridia</taxon>
        <taxon>Lachnospirales</taxon>
        <taxon>Vallitaleaceae</taxon>
        <taxon>Vallitalea</taxon>
    </lineage>
</organism>